<protein>
    <submittedName>
        <fullName evidence="1">Uncharacterized protein</fullName>
    </submittedName>
</protein>
<proteinExistence type="predicted"/>
<evidence type="ECO:0000313" key="2">
    <source>
        <dbReference type="Proteomes" id="UP000827976"/>
    </source>
</evidence>
<keyword evidence="2" id="KW-1185">Reference proteome</keyword>
<name>A0ACB7TNS9_DIOAL</name>
<dbReference type="EMBL" id="CM037030">
    <property type="protein sequence ID" value="KAH7650720.1"/>
    <property type="molecule type" value="Genomic_DNA"/>
</dbReference>
<organism evidence="1 2">
    <name type="scientific">Dioscorea alata</name>
    <name type="common">Purple yam</name>
    <dbReference type="NCBI Taxonomy" id="55571"/>
    <lineage>
        <taxon>Eukaryota</taxon>
        <taxon>Viridiplantae</taxon>
        <taxon>Streptophyta</taxon>
        <taxon>Embryophyta</taxon>
        <taxon>Tracheophyta</taxon>
        <taxon>Spermatophyta</taxon>
        <taxon>Magnoliopsida</taxon>
        <taxon>Liliopsida</taxon>
        <taxon>Dioscoreales</taxon>
        <taxon>Dioscoreaceae</taxon>
        <taxon>Dioscorea</taxon>
    </lineage>
</organism>
<reference evidence="2" key="1">
    <citation type="journal article" date="2022" name="Nat. Commun.">
        <title>Chromosome evolution and the genetic basis of agronomically important traits in greater yam.</title>
        <authorList>
            <person name="Bredeson J.V."/>
            <person name="Lyons J.B."/>
            <person name="Oniyinde I.O."/>
            <person name="Okereke N.R."/>
            <person name="Kolade O."/>
            <person name="Nnabue I."/>
            <person name="Nwadili C.O."/>
            <person name="Hribova E."/>
            <person name="Parker M."/>
            <person name="Nwogha J."/>
            <person name="Shu S."/>
            <person name="Carlson J."/>
            <person name="Kariba R."/>
            <person name="Muthemba S."/>
            <person name="Knop K."/>
            <person name="Barton G.J."/>
            <person name="Sherwood A.V."/>
            <person name="Lopez-Montes A."/>
            <person name="Asiedu R."/>
            <person name="Jamnadass R."/>
            <person name="Muchugi A."/>
            <person name="Goodstein D."/>
            <person name="Egesi C.N."/>
            <person name="Featherston J."/>
            <person name="Asfaw A."/>
            <person name="Simpson G.G."/>
            <person name="Dolezel J."/>
            <person name="Hendre P.S."/>
            <person name="Van Deynze A."/>
            <person name="Kumar P.L."/>
            <person name="Obidiegwu J.E."/>
            <person name="Bhattacharjee R."/>
            <person name="Rokhsar D.S."/>
        </authorList>
    </citation>
    <scope>NUCLEOTIDE SEQUENCE [LARGE SCALE GENOMIC DNA]</scope>
    <source>
        <strain evidence="2">cv. TDa95/00328</strain>
    </source>
</reference>
<sequence length="76" mass="8894">MLKYHLVHGLLVIEFMNLEFFILALLLNISTLLMTCSFAVPRLTKSHHHNTILLVFRCFSTQIRDFGEFIVKDREG</sequence>
<accession>A0ACB7TNS9</accession>
<gene>
    <name evidence="1" type="ORF">IHE45_20G007800</name>
</gene>
<dbReference type="Proteomes" id="UP000827976">
    <property type="component" value="Chromosome 20"/>
</dbReference>
<evidence type="ECO:0000313" key="1">
    <source>
        <dbReference type="EMBL" id="KAH7650720.1"/>
    </source>
</evidence>
<comment type="caution">
    <text evidence="1">The sequence shown here is derived from an EMBL/GenBank/DDBJ whole genome shotgun (WGS) entry which is preliminary data.</text>
</comment>